<comment type="catalytic activity">
    <reaction evidence="5 6">
        <text>L-glutamyl-tRNA(Gln) + L-glutamine + ATP + H2O = L-glutaminyl-tRNA(Gln) + L-glutamate + ADP + phosphate + H(+)</text>
        <dbReference type="Rhea" id="RHEA:17521"/>
        <dbReference type="Rhea" id="RHEA-COMP:9681"/>
        <dbReference type="Rhea" id="RHEA-COMP:9684"/>
        <dbReference type="ChEBI" id="CHEBI:15377"/>
        <dbReference type="ChEBI" id="CHEBI:15378"/>
        <dbReference type="ChEBI" id="CHEBI:29985"/>
        <dbReference type="ChEBI" id="CHEBI:30616"/>
        <dbReference type="ChEBI" id="CHEBI:43474"/>
        <dbReference type="ChEBI" id="CHEBI:58359"/>
        <dbReference type="ChEBI" id="CHEBI:78520"/>
        <dbReference type="ChEBI" id="CHEBI:78521"/>
        <dbReference type="ChEBI" id="CHEBI:456216"/>
    </reaction>
</comment>
<dbReference type="RefSeq" id="WP_009325799.1">
    <property type="nucleotide sequence ID" value="NZ_CATXDA010000187.1"/>
</dbReference>
<dbReference type="GO" id="GO:0006412">
    <property type="term" value="P:translation"/>
    <property type="evidence" value="ECO:0007669"/>
    <property type="project" value="UniProtKB-UniRule"/>
</dbReference>
<dbReference type="NCBIfam" id="TIGR00135">
    <property type="entry name" value="gatC"/>
    <property type="match status" value="1"/>
</dbReference>
<dbReference type="Proteomes" id="UP000472755">
    <property type="component" value="Unassembled WGS sequence"/>
</dbReference>
<dbReference type="SUPFAM" id="SSF141000">
    <property type="entry name" value="Glu-tRNAGln amidotransferase C subunit"/>
    <property type="match status" value="1"/>
</dbReference>
<comment type="caution">
    <text evidence="7">The sequence shown here is derived from an EMBL/GenBank/DDBJ whole genome shotgun (WGS) entry which is preliminary data.</text>
</comment>
<name>A0A0D8J399_9FIRM</name>
<proteinExistence type="inferred from homology"/>
<keyword evidence="6" id="KW-0648">Protein biosynthesis</keyword>
<dbReference type="GO" id="GO:0050567">
    <property type="term" value="F:glutaminyl-tRNA synthase (glutamine-hydrolyzing) activity"/>
    <property type="evidence" value="ECO:0007669"/>
    <property type="project" value="UniProtKB-UniRule"/>
</dbReference>
<protein>
    <recommendedName>
        <fullName evidence="6">Aspartyl/glutamyl-tRNA(Asn/Gln) amidotransferase subunit C</fullName>
        <shortName evidence="6">Asp/Glu-ADT subunit C</shortName>
        <ecNumber evidence="6">6.3.5.-</ecNumber>
    </recommendedName>
</protein>
<gene>
    <name evidence="6 9" type="primary">gatC</name>
    <name evidence="8" type="ORF">ASJ35_13785</name>
    <name evidence="9" type="ORF">FYJ76_03115</name>
    <name evidence="11" type="ORF">GMD52_03660</name>
    <name evidence="10" type="ORF">GMD59_01320</name>
    <name evidence="7" type="ORF">TQ39_01075</name>
</gene>
<comment type="subunit">
    <text evidence="2 6">Heterotrimer of A, B and C subunits.</text>
</comment>
<accession>A0A0D8J399</accession>
<reference evidence="7" key="1">
    <citation type="submission" date="2015-02" db="EMBL/GenBank/DDBJ databases">
        <title>A novel member of the family Ruminococcaceae isolated from human feces.</title>
        <authorList>
            <person name="Shkoporov A.N."/>
            <person name="Chaplin A.V."/>
            <person name="Motuzova O.V."/>
            <person name="Kafarskaia L.I."/>
            <person name="Khokhlova E.V."/>
            <person name="Efimov B.A."/>
        </authorList>
    </citation>
    <scope>NUCLEOTIDE SEQUENCE [LARGE SCALE GENOMIC DNA]</scope>
    <source>
        <strain evidence="7">585-1</strain>
    </source>
</reference>
<dbReference type="EMBL" id="WMZR01000003">
    <property type="protein sequence ID" value="MTS50635.1"/>
    <property type="molecule type" value="Genomic_DNA"/>
</dbReference>
<keyword evidence="7" id="KW-0808">Transferase</keyword>
<dbReference type="Proteomes" id="UP000053433">
    <property type="component" value="Unassembled WGS sequence"/>
</dbReference>
<dbReference type="GeneID" id="42855229"/>
<evidence type="ECO:0000256" key="6">
    <source>
        <dbReference type="HAMAP-Rule" id="MF_00122"/>
    </source>
</evidence>
<dbReference type="Gene3D" id="1.10.20.60">
    <property type="entry name" value="Glu-tRNAGln amidotransferase C subunit, N-terminal domain"/>
    <property type="match status" value="1"/>
</dbReference>
<dbReference type="EMBL" id="WMZU01000001">
    <property type="protein sequence ID" value="MTS25922.1"/>
    <property type="molecule type" value="Genomic_DNA"/>
</dbReference>
<evidence type="ECO:0000313" key="11">
    <source>
        <dbReference type="EMBL" id="MTS50635.1"/>
    </source>
</evidence>
<keyword evidence="6" id="KW-0436">Ligase</keyword>
<evidence type="ECO:0000313" key="12">
    <source>
        <dbReference type="Proteomes" id="UP000032483"/>
    </source>
</evidence>
<evidence type="ECO:0000313" key="15">
    <source>
        <dbReference type="Proteomes" id="UP000449193"/>
    </source>
</evidence>
<evidence type="ECO:0000256" key="5">
    <source>
        <dbReference type="ARBA" id="ARBA00047913"/>
    </source>
</evidence>
<evidence type="ECO:0000313" key="8">
    <source>
        <dbReference type="EMBL" id="KUE75475.1"/>
    </source>
</evidence>
<sequence length="89" mass="9781">MEIDVRHIAKLAMLKIPEEQVEAFEKELSGIVAMVENLPEIPSAATLLEPGNVMELREDAVVPSYPRDEMLQNVPQAVAGCIVVPKTVE</sequence>
<dbReference type="InterPro" id="IPR036113">
    <property type="entry name" value="Asp/Glu-ADT_sf_sub_c"/>
</dbReference>
<reference evidence="8 13" key="2">
    <citation type="submission" date="2015-10" db="EMBL/GenBank/DDBJ databases">
        <title>A novel member of the family Ruminococcaceae isolated from human faeces.</title>
        <authorList>
            <person name="Shkoporov A.N."/>
            <person name="Chaplin A.V."/>
            <person name="Motuzova O.V."/>
            <person name="Kafarskaia L.I."/>
            <person name="Efimov B.A."/>
        </authorList>
    </citation>
    <scope>NUCLEOTIDE SEQUENCE [LARGE SCALE GENOMIC DNA]</scope>
    <source>
        <strain evidence="8 13">668</strain>
    </source>
</reference>
<comment type="similarity">
    <text evidence="1 6">Belongs to the GatC family.</text>
</comment>
<dbReference type="GO" id="GO:0016740">
    <property type="term" value="F:transferase activity"/>
    <property type="evidence" value="ECO:0007669"/>
    <property type="project" value="UniProtKB-KW"/>
</dbReference>
<evidence type="ECO:0000256" key="4">
    <source>
        <dbReference type="ARBA" id="ARBA00047380"/>
    </source>
</evidence>
<evidence type="ECO:0000256" key="2">
    <source>
        <dbReference type="ARBA" id="ARBA00011123"/>
    </source>
</evidence>
<evidence type="ECO:0000313" key="14">
    <source>
        <dbReference type="Proteomes" id="UP000431913"/>
    </source>
</evidence>
<evidence type="ECO:0000313" key="13">
    <source>
        <dbReference type="Proteomes" id="UP000053433"/>
    </source>
</evidence>
<keyword evidence="6" id="KW-0067">ATP-binding</keyword>
<keyword evidence="6" id="KW-0547">Nucleotide-binding</keyword>
<dbReference type="AlphaFoldDB" id="A0A0D8J399"/>
<reference evidence="15 16" key="3">
    <citation type="journal article" date="2019" name="Nat. Med.">
        <title>A library of human gut bacterial isolates paired with longitudinal multiomics data enables mechanistic microbiome research.</title>
        <authorList>
            <person name="Poyet M."/>
            <person name="Groussin M."/>
            <person name="Gibbons S.M."/>
            <person name="Avila-Pacheco J."/>
            <person name="Jiang X."/>
            <person name="Kearney S.M."/>
            <person name="Perrotta A.R."/>
            <person name="Berdy B."/>
            <person name="Zhao S."/>
            <person name="Lieberman T.D."/>
            <person name="Swanson P.K."/>
            <person name="Smith M."/>
            <person name="Roesemann S."/>
            <person name="Alexander J.E."/>
            <person name="Rich S.A."/>
            <person name="Livny J."/>
            <person name="Vlamakis H."/>
            <person name="Clish C."/>
            <person name="Bullock K."/>
            <person name="Deik A."/>
            <person name="Scott J."/>
            <person name="Pierce K.A."/>
            <person name="Xavier R.J."/>
            <person name="Alm E.J."/>
        </authorList>
    </citation>
    <scope>NUCLEOTIDE SEQUENCE [LARGE SCALE GENOMIC DNA]</scope>
    <source>
        <strain evidence="10 16">BIOML-A4</strain>
        <strain evidence="11 15">BIOML-A7</strain>
    </source>
</reference>
<accession>A0A0W7TNS7</accession>
<evidence type="ECO:0000313" key="16">
    <source>
        <dbReference type="Proteomes" id="UP000472755"/>
    </source>
</evidence>
<dbReference type="Pfam" id="PF02686">
    <property type="entry name" value="GatC"/>
    <property type="match status" value="1"/>
</dbReference>
<comment type="catalytic activity">
    <reaction evidence="4 6">
        <text>L-aspartyl-tRNA(Asn) + L-glutamine + ATP + H2O = L-asparaginyl-tRNA(Asn) + L-glutamate + ADP + phosphate + 2 H(+)</text>
        <dbReference type="Rhea" id="RHEA:14513"/>
        <dbReference type="Rhea" id="RHEA-COMP:9674"/>
        <dbReference type="Rhea" id="RHEA-COMP:9677"/>
        <dbReference type="ChEBI" id="CHEBI:15377"/>
        <dbReference type="ChEBI" id="CHEBI:15378"/>
        <dbReference type="ChEBI" id="CHEBI:29985"/>
        <dbReference type="ChEBI" id="CHEBI:30616"/>
        <dbReference type="ChEBI" id="CHEBI:43474"/>
        <dbReference type="ChEBI" id="CHEBI:58359"/>
        <dbReference type="ChEBI" id="CHEBI:78515"/>
        <dbReference type="ChEBI" id="CHEBI:78516"/>
        <dbReference type="ChEBI" id="CHEBI:456216"/>
    </reaction>
</comment>
<dbReference type="GO" id="GO:0006450">
    <property type="term" value="P:regulation of translational fidelity"/>
    <property type="evidence" value="ECO:0007669"/>
    <property type="project" value="InterPro"/>
</dbReference>
<comment type="function">
    <text evidence="3 6">Allows the formation of correctly charged Asn-tRNA(Asn) or Gln-tRNA(Gln) through the transamidation of misacylated Asp-tRNA(Asn) or Glu-tRNA(Gln) in organisms which lack either or both of asparaginyl-tRNA or glutaminyl-tRNA synthetases. The reaction takes place in the presence of glutamine and ATP through an activated phospho-Asp-tRNA(Asn) or phospho-Glu-tRNA(Gln).</text>
</comment>
<dbReference type="Proteomes" id="UP000449193">
    <property type="component" value="Unassembled WGS sequence"/>
</dbReference>
<dbReference type="EC" id="6.3.5.-" evidence="6"/>
<organism evidence="7 12">
    <name type="scientific">Ruthenibacterium lactatiformans</name>
    <dbReference type="NCBI Taxonomy" id="1550024"/>
    <lineage>
        <taxon>Bacteria</taxon>
        <taxon>Bacillati</taxon>
        <taxon>Bacillota</taxon>
        <taxon>Clostridia</taxon>
        <taxon>Eubacteriales</taxon>
        <taxon>Oscillospiraceae</taxon>
        <taxon>Ruthenibacterium</taxon>
    </lineage>
</organism>
<evidence type="ECO:0000313" key="9">
    <source>
        <dbReference type="EMBL" id="MST90935.1"/>
    </source>
</evidence>
<dbReference type="Proteomes" id="UP000431913">
    <property type="component" value="Unassembled WGS sequence"/>
</dbReference>
<dbReference type="EMBL" id="VUNJ01000002">
    <property type="protein sequence ID" value="MST90935.1"/>
    <property type="molecule type" value="Genomic_DNA"/>
</dbReference>
<keyword evidence="12" id="KW-1185">Reference proteome</keyword>
<dbReference type="GO" id="GO:0005524">
    <property type="term" value="F:ATP binding"/>
    <property type="evidence" value="ECO:0007669"/>
    <property type="project" value="UniProtKB-KW"/>
</dbReference>
<dbReference type="InterPro" id="IPR003837">
    <property type="entry name" value="GatC"/>
</dbReference>
<dbReference type="EMBL" id="JXXK01000001">
    <property type="protein sequence ID" value="KJF41440.1"/>
    <property type="molecule type" value="Genomic_DNA"/>
</dbReference>
<dbReference type="HAMAP" id="MF_00122">
    <property type="entry name" value="GatC"/>
    <property type="match status" value="1"/>
</dbReference>
<evidence type="ECO:0000313" key="10">
    <source>
        <dbReference type="EMBL" id="MTS25922.1"/>
    </source>
</evidence>
<evidence type="ECO:0000313" key="7">
    <source>
        <dbReference type="EMBL" id="KJF41440.1"/>
    </source>
</evidence>
<reference evidence="9 14" key="4">
    <citation type="submission" date="2019-08" db="EMBL/GenBank/DDBJ databases">
        <title>In-depth cultivation of the pig gut microbiome towards novel bacterial diversity and tailored functional studies.</title>
        <authorList>
            <person name="Wylensek D."/>
            <person name="Hitch T.C.A."/>
            <person name="Clavel T."/>
        </authorList>
    </citation>
    <scope>NUCLEOTIDE SEQUENCE [LARGE SCALE GENOMIC DNA]</scope>
    <source>
        <strain evidence="9 14">WCA3-601-WT-6J</strain>
    </source>
</reference>
<evidence type="ECO:0000256" key="1">
    <source>
        <dbReference type="ARBA" id="ARBA00010757"/>
    </source>
</evidence>
<evidence type="ECO:0000256" key="3">
    <source>
        <dbReference type="ARBA" id="ARBA00024799"/>
    </source>
</evidence>
<dbReference type="EMBL" id="LMUA01000021">
    <property type="protein sequence ID" value="KUE75475.1"/>
    <property type="molecule type" value="Genomic_DNA"/>
</dbReference>
<dbReference type="Proteomes" id="UP000032483">
    <property type="component" value="Unassembled WGS sequence"/>
</dbReference>